<evidence type="ECO:0000313" key="1">
    <source>
        <dbReference type="EMBL" id="OWF65113.1"/>
    </source>
</evidence>
<name>A0A210RVT5_9BURK</name>
<comment type="caution">
    <text evidence="1">The sequence shown here is derived from an EMBL/GenBank/DDBJ whole genome shotgun (WGS) entry which is preliminary data.</text>
</comment>
<dbReference type="Proteomes" id="UP000196880">
    <property type="component" value="Unassembled WGS sequence"/>
</dbReference>
<keyword evidence="2" id="KW-1185">Reference proteome</keyword>
<dbReference type="AlphaFoldDB" id="A0A210RVT5"/>
<sequence>MSRNGHIHLRCELGSIAMISDSKFSVNRGLIVKVIEPMGLMRWPGFDTEVMPIWRVQVLAQGHTICYHLPKKGELRHEKVGLVPDRFLRCLTPLSGQMRFEFEDYEPEPNLEPMAL</sequence>
<accession>A0A210RVT5</accession>
<dbReference type="EMBL" id="NAIA01000003">
    <property type="protein sequence ID" value="OWF65113.1"/>
    <property type="molecule type" value="Genomic_DNA"/>
</dbReference>
<gene>
    <name evidence="1" type="ORF">B6A14_04680</name>
</gene>
<proteinExistence type="predicted"/>
<organism evidence="1 2">
    <name type="scientific">Polynucleobacter hirudinilacicola</name>
    <dbReference type="NCBI Taxonomy" id="1743166"/>
    <lineage>
        <taxon>Bacteria</taxon>
        <taxon>Pseudomonadati</taxon>
        <taxon>Pseudomonadota</taxon>
        <taxon>Betaproteobacteria</taxon>
        <taxon>Burkholderiales</taxon>
        <taxon>Burkholderiaceae</taxon>
        <taxon>Polynucleobacter</taxon>
    </lineage>
</organism>
<protein>
    <submittedName>
        <fullName evidence="1">Uncharacterized protein</fullName>
    </submittedName>
</protein>
<evidence type="ECO:0000313" key="2">
    <source>
        <dbReference type="Proteomes" id="UP000196880"/>
    </source>
</evidence>
<reference evidence="1 2" key="1">
    <citation type="submission" date="2017-03" db="EMBL/GenBank/DDBJ databases">
        <title>New species Polynucleobacter sp. MWH-EgelM1-30-B4.</title>
        <authorList>
            <person name="Hahn M.W."/>
        </authorList>
    </citation>
    <scope>NUCLEOTIDE SEQUENCE [LARGE SCALE GENOMIC DNA]</scope>
    <source>
        <strain evidence="1 2">MWH-EgelM1-30-B4</strain>
    </source>
</reference>